<dbReference type="RefSeq" id="WP_116821536.1">
    <property type="nucleotide sequence ID" value="NZ_CP030926.1"/>
</dbReference>
<accession>A0ABM6XN10</accession>
<name>A0ABM6XN10_9BACI</name>
<protein>
    <recommendedName>
        <fullName evidence="3">Prophage helix-turn-helix protein</fullName>
    </recommendedName>
</protein>
<evidence type="ECO:0000313" key="2">
    <source>
        <dbReference type="Proteomes" id="UP000260457"/>
    </source>
</evidence>
<sequence>MHTLHTEICNIIEDRDSLSFNSVAEFIGCTKQEMSHFKEEGGLGFRKLLRLSYLLFPTTQKEVMRGWCLRLNTSEAIKQSFEYASITRDKELLAKLLEMYKGEKSFSKYVKVYSILYKFYVNEIGAKDIISELRKVGPLKDELYILSEIMKCYNYYYLEKYALMLETAQQAEVLISELGGRRLFIKECYLHRIAEVLGNVSLFFNDKEATRFYALLIINADICAKTVSDATYLVGMTYLTEDKLKCIEYLRKRYEICKGIGESDIIENARRDLDFAKLYLNIKLSEDSDPTLLKLQENKGSEFELRLIKEAVFQQGDDDFLTLLGSMAHKSVTKLHECLKRFLEDSNFFFSGLAAAEIKKRGDDHMLVEQAINYKNKTKGDVEYEEAFIKCFNRHGSIYRDITA</sequence>
<evidence type="ECO:0000313" key="1">
    <source>
        <dbReference type="EMBL" id="AXN39815.1"/>
    </source>
</evidence>
<dbReference type="EMBL" id="CP030926">
    <property type="protein sequence ID" value="AXN39815.1"/>
    <property type="molecule type" value="Genomic_DNA"/>
</dbReference>
<reference evidence="1 2" key="1">
    <citation type="submission" date="2018-07" db="EMBL/GenBank/DDBJ databases">
        <title>The molecular basis for the intramolecular migration of carboxyl group in the catabolism of para-hydroxybenzoate via gentisate.</title>
        <authorList>
            <person name="Zhao H."/>
            <person name="Xu Y."/>
            <person name="Lin S."/>
            <person name="Spain J.C."/>
            <person name="Zhou N.-Y."/>
        </authorList>
    </citation>
    <scope>NUCLEOTIDE SEQUENCE [LARGE SCALE GENOMIC DNA]</scope>
    <source>
        <strain evidence="1 2">PHB-7a</strain>
    </source>
</reference>
<dbReference type="Proteomes" id="UP000260457">
    <property type="component" value="Chromosome"/>
</dbReference>
<gene>
    <name evidence="1" type="ORF">DTO10_16565</name>
</gene>
<dbReference type="Pfam" id="PF22871">
    <property type="entry name" value="AimR"/>
    <property type="match status" value="1"/>
</dbReference>
<proteinExistence type="predicted"/>
<dbReference type="InterPro" id="IPR047705">
    <property type="entry name" value="AimR-like"/>
</dbReference>
<evidence type="ECO:0008006" key="3">
    <source>
        <dbReference type="Google" id="ProtNLM"/>
    </source>
</evidence>
<dbReference type="NCBIfam" id="NF038310">
    <property type="entry name" value="lysogeny_AimR"/>
    <property type="match status" value="1"/>
</dbReference>
<keyword evidence="2" id="KW-1185">Reference proteome</keyword>
<organism evidence="1 2">
    <name type="scientific">Peribacillus butanolivorans</name>
    <dbReference type="NCBI Taxonomy" id="421767"/>
    <lineage>
        <taxon>Bacteria</taxon>
        <taxon>Bacillati</taxon>
        <taxon>Bacillota</taxon>
        <taxon>Bacilli</taxon>
        <taxon>Bacillales</taxon>
        <taxon>Bacillaceae</taxon>
        <taxon>Peribacillus</taxon>
    </lineage>
</organism>